<sequence>MEQEEKVNIEKEWEQLLDHIQRIVGKRPADLNGVLFLIGVQELGKGPRHFTKEQKQDLMHIAVCKVLSLGGYYQQVGTDPDGWPQWQLVRPVPHADLLAQEDMLKAYVIKYFAS</sequence>
<evidence type="ECO:0000313" key="1">
    <source>
        <dbReference type="EMBL" id="GAA4411088.1"/>
    </source>
</evidence>
<dbReference type="EMBL" id="BAABHB010000008">
    <property type="protein sequence ID" value="GAA4411088.1"/>
    <property type="molecule type" value="Genomic_DNA"/>
</dbReference>
<protein>
    <submittedName>
        <fullName evidence="1">Uncharacterized protein</fullName>
    </submittedName>
</protein>
<name>A0ABP8KNB0_9BACT</name>
<organism evidence="1 2">
    <name type="scientific">Nibrella viscosa</name>
    <dbReference type="NCBI Taxonomy" id="1084524"/>
    <lineage>
        <taxon>Bacteria</taxon>
        <taxon>Pseudomonadati</taxon>
        <taxon>Bacteroidota</taxon>
        <taxon>Cytophagia</taxon>
        <taxon>Cytophagales</taxon>
        <taxon>Spirosomataceae</taxon>
        <taxon>Nibrella</taxon>
    </lineage>
</organism>
<evidence type="ECO:0000313" key="2">
    <source>
        <dbReference type="Proteomes" id="UP001500936"/>
    </source>
</evidence>
<keyword evidence="2" id="KW-1185">Reference proteome</keyword>
<dbReference type="Proteomes" id="UP001500936">
    <property type="component" value="Unassembled WGS sequence"/>
</dbReference>
<comment type="caution">
    <text evidence="1">The sequence shown here is derived from an EMBL/GenBank/DDBJ whole genome shotgun (WGS) entry which is preliminary data.</text>
</comment>
<dbReference type="RefSeq" id="WP_345269331.1">
    <property type="nucleotide sequence ID" value="NZ_BAABHB010000008.1"/>
</dbReference>
<proteinExistence type="predicted"/>
<gene>
    <name evidence="1" type="ORF">GCM10023187_36430</name>
</gene>
<accession>A0ABP8KNB0</accession>
<reference evidence="2" key="1">
    <citation type="journal article" date="2019" name="Int. J. Syst. Evol. Microbiol.">
        <title>The Global Catalogue of Microorganisms (GCM) 10K type strain sequencing project: providing services to taxonomists for standard genome sequencing and annotation.</title>
        <authorList>
            <consortium name="The Broad Institute Genomics Platform"/>
            <consortium name="The Broad Institute Genome Sequencing Center for Infectious Disease"/>
            <person name="Wu L."/>
            <person name="Ma J."/>
        </authorList>
    </citation>
    <scope>NUCLEOTIDE SEQUENCE [LARGE SCALE GENOMIC DNA]</scope>
    <source>
        <strain evidence="2">JCM 17925</strain>
    </source>
</reference>